<dbReference type="InterPro" id="IPR029753">
    <property type="entry name" value="D-isomer_DH_CS"/>
</dbReference>
<accession>Q1YUN2</accession>
<evidence type="ECO:0000256" key="1">
    <source>
        <dbReference type="ARBA" id="ARBA00005854"/>
    </source>
</evidence>
<evidence type="ECO:0000256" key="2">
    <source>
        <dbReference type="ARBA" id="ARBA00023002"/>
    </source>
</evidence>
<dbReference type="Gene3D" id="3.40.50.720">
    <property type="entry name" value="NAD(P)-binding Rossmann-like Domain"/>
    <property type="match status" value="2"/>
</dbReference>
<feature type="domain" description="D-isomer specific 2-hydroxyacid dehydrogenase catalytic" evidence="5">
    <location>
        <begin position="30"/>
        <end position="318"/>
    </location>
</feature>
<dbReference type="STRING" id="314287.GB2207_09456"/>
<keyword evidence="2 4" id="KW-0560">Oxidoreductase</keyword>
<evidence type="ECO:0000313" key="8">
    <source>
        <dbReference type="Proteomes" id="UP000005555"/>
    </source>
</evidence>
<gene>
    <name evidence="7" type="ORF">GB2207_09456</name>
</gene>
<evidence type="ECO:0000313" key="7">
    <source>
        <dbReference type="EMBL" id="EAS48026.1"/>
    </source>
</evidence>
<organism evidence="7 8">
    <name type="scientific">gamma proteobacterium HTCC2207</name>
    <dbReference type="NCBI Taxonomy" id="314287"/>
    <lineage>
        <taxon>Bacteria</taxon>
        <taxon>Pseudomonadati</taxon>
        <taxon>Pseudomonadota</taxon>
        <taxon>Gammaproteobacteria</taxon>
        <taxon>Cellvibrionales</taxon>
        <taxon>Porticoccaceae</taxon>
        <taxon>SAR92 clade</taxon>
    </lineage>
</organism>
<keyword evidence="3" id="KW-0520">NAD</keyword>
<dbReference type="CDD" id="cd12162">
    <property type="entry name" value="2-Hacid_dh_4"/>
    <property type="match status" value="1"/>
</dbReference>
<name>Q1YUN2_9GAMM</name>
<proteinExistence type="inferred from homology"/>
<dbReference type="SUPFAM" id="SSF51735">
    <property type="entry name" value="NAD(P)-binding Rossmann-fold domains"/>
    <property type="match status" value="1"/>
</dbReference>
<evidence type="ECO:0000259" key="6">
    <source>
        <dbReference type="Pfam" id="PF02826"/>
    </source>
</evidence>
<dbReference type="GO" id="GO:0008465">
    <property type="term" value="F:hydroxypyruvate reductase (NADH) activity"/>
    <property type="evidence" value="ECO:0007669"/>
    <property type="project" value="UniProtKB-EC"/>
</dbReference>
<dbReference type="EMBL" id="AAPI01000001">
    <property type="protein sequence ID" value="EAS48026.1"/>
    <property type="molecule type" value="Genomic_DNA"/>
</dbReference>
<dbReference type="HOGENOM" id="CLU_019796_1_3_6"/>
<dbReference type="EC" id="1.1.1.29" evidence="7"/>
<evidence type="ECO:0000259" key="5">
    <source>
        <dbReference type="Pfam" id="PF00389"/>
    </source>
</evidence>
<dbReference type="eggNOG" id="COG1052">
    <property type="taxonomic scope" value="Bacteria"/>
</dbReference>
<dbReference type="InterPro" id="IPR006140">
    <property type="entry name" value="D-isomer_DH_NAD-bd"/>
</dbReference>
<dbReference type="SUPFAM" id="SSF52283">
    <property type="entry name" value="Formate/glycerate dehydrogenase catalytic domain-like"/>
    <property type="match status" value="1"/>
</dbReference>
<dbReference type="AlphaFoldDB" id="Q1YUN2"/>
<sequence>MKAVLLDCDSLGPTDLDLGALLALPVDWAIYPDTSPDEVSERIADADIVLTNKAPITALSLSQASRLKMISIMATGTNAVDLQAAAQYQVAVCNAVKYGTGSVVQHVWALILALTTKLTDCQRAAVDGTWQQSSLFCLLDFPVEELQGKVLGIVGAGELGCAVAKVAEAFGLEVIYAALPGREYADQQRVELKAFLGRADIVSLHCPLTDETVNLIDDAELALMKPSAILINTARGGVVNEVALKQALLKGEIAGAGVDVLTNEPPREGNPLLDNRIPNLSVTPHCAWVARQSRQRLVDQTVENLRAFLQGEPLLRAVL</sequence>
<protein>
    <submittedName>
        <fullName evidence="7">Glycerate dehydrogenase</fullName>
        <ecNumber evidence="7">1.1.1.29</ecNumber>
    </submittedName>
</protein>
<dbReference type="Pfam" id="PF02826">
    <property type="entry name" value="2-Hacid_dh_C"/>
    <property type="match status" value="1"/>
</dbReference>
<dbReference type="GO" id="GO:0051287">
    <property type="term" value="F:NAD binding"/>
    <property type="evidence" value="ECO:0007669"/>
    <property type="project" value="InterPro"/>
</dbReference>
<dbReference type="Proteomes" id="UP000005555">
    <property type="component" value="Unassembled WGS sequence"/>
</dbReference>
<reference evidence="7 8" key="1">
    <citation type="submission" date="2006-03" db="EMBL/GenBank/DDBJ databases">
        <authorList>
            <person name="Giovannoni S.J."/>
            <person name="Cho J.-C."/>
            <person name="Ferriera S."/>
            <person name="Johnson J."/>
            <person name="Kravitz S."/>
            <person name="Halpern A."/>
            <person name="Remington K."/>
            <person name="Beeson K."/>
            <person name="Tran B."/>
            <person name="Rogers Y.-H."/>
            <person name="Friedman R."/>
            <person name="Venter J.C."/>
        </authorList>
    </citation>
    <scope>NUCLEOTIDE SEQUENCE [LARGE SCALE GENOMIC DNA]</scope>
    <source>
        <strain evidence="7 8">HTCC2207</strain>
    </source>
</reference>
<dbReference type="PANTHER" id="PTHR43761">
    <property type="entry name" value="D-ISOMER SPECIFIC 2-HYDROXYACID DEHYDROGENASE FAMILY PROTEIN (AFU_ORTHOLOGUE AFUA_1G13630)"/>
    <property type="match status" value="1"/>
</dbReference>
<dbReference type="OrthoDB" id="9805416at2"/>
<keyword evidence="8" id="KW-1185">Reference proteome</keyword>
<dbReference type="Pfam" id="PF00389">
    <property type="entry name" value="2-Hacid_dh"/>
    <property type="match status" value="1"/>
</dbReference>
<dbReference type="InterPro" id="IPR006139">
    <property type="entry name" value="D-isomer_2_OHA_DH_cat_dom"/>
</dbReference>
<evidence type="ECO:0000256" key="3">
    <source>
        <dbReference type="ARBA" id="ARBA00023027"/>
    </source>
</evidence>
<feature type="domain" description="D-isomer specific 2-hydroxyacid dehydrogenase NAD-binding" evidence="6">
    <location>
        <begin position="109"/>
        <end position="287"/>
    </location>
</feature>
<evidence type="ECO:0000256" key="4">
    <source>
        <dbReference type="RuleBase" id="RU003719"/>
    </source>
</evidence>
<dbReference type="PANTHER" id="PTHR43761:SF1">
    <property type="entry name" value="D-ISOMER SPECIFIC 2-HYDROXYACID DEHYDROGENASE CATALYTIC DOMAIN-CONTAINING PROTEIN-RELATED"/>
    <property type="match status" value="1"/>
</dbReference>
<dbReference type="PROSITE" id="PS00671">
    <property type="entry name" value="D_2_HYDROXYACID_DH_3"/>
    <property type="match status" value="1"/>
</dbReference>
<comment type="similarity">
    <text evidence="1 4">Belongs to the D-isomer specific 2-hydroxyacid dehydrogenase family.</text>
</comment>
<dbReference type="PROSITE" id="PS00670">
    <property type="entry name" value="D_2_HYDROXYACID_DH_2"/>
    <property type="match status" value="1"/>
</dbReference>
<comment type="caution">
    <text evidence="7">The sequence shown here is derived from an EMBL/GenBank/DDBJ whole genome shotgun (WGS) entry which is preliminary data.</text>
</comment>
<dbReference type="InterPro" id="IPR050418">
    <property type="entry name" value="D-iso_2-hydroxyacid_DH_PdxB"/>
</dbReference>
<dbReference type="InterPro" id="IPR036291">
    <property type="entry name" value="NAD(P)-bd_dom_sf"/>
</dbReference>